<keyword evidence="5" id="KW-0039">Anion exchange</keyword>
<dbReference type="SUPFAM" id="SSF55804">
    <property type="entry name" value="Phoshotransferase/anion transport protein"/>
    <property type="match status" value="1"/>
</dbReference>
<feature type="region of interest" description="Disordered" evidence="12">
    <location>
        <begin position="361"/>
        <end position="415"/>
    </location>
</feature>
<feature type="transmembrane region" description="Helical" evidence="11">
    <location>
        <begin position="1053"/>
        <end position="1071"/>
    </location>
</feature>
<evidence type="ECO:0000313" key="16">
    <source>
        <dbReference type="Proteomes" id="UP000594262"/>
    </source>
</evidence>
<dbReference type="GO" id="GO:0050801">
    <property type="term" value="P:monoatomic ion homeostasis"/>
    <property type="evidence" value="ECO:0007669"/>
    <property type="project" value="TreeGrafter"/>
</dbReference>
<evidence type="ECO:0000256" key="4">
    <source>
        <dbReference type="ARBA" id="ARBA00022475"/>
    </source>
</evidence>
<dbReference type="PRINTS" id="PR00165">
    <property type="entry name" value="ANIONEXCHNGR"/>
</dbReference>
<feature type="region of interest" description="Disordered" evidence="12">
    <location>
        <begin position="95"/>
        <end position="115"/>
    </location>
</feature>
<feature type="transmembrane region" description="Helical" evidence="11">
    <location>
        <begin position="1211"/>
        <end position="1238"/>
    </location>
</feature>
<dbReference type="EnsemblMetazoa" id="CLYHEMT002697.1">
    <property type="protein sequence ID" value="CLYHEMP002697.1"/>
    <property type="gene ID" value="CLYHEMG002697"/>
</dbReference>
<feature type="compositionally biased region" description="Basic and acidic residues" evidence="12">
    <location>
        <begin position="379"/>
        <end position="389"/>
    </location>
</feature>
<comment type="catalytic activity">
    <reaction evidence="10">
        <text>hydrogencarbonate(in) + chloride(out) = hydrogencarbonate(out) + chloride(in)</text>
        <dbReference type="Rhea" id="RHEA:72363"/>
        <dbReference type="ChEBI" id="CHEBI:17544"/>
        <dbReference type="ChEBI" id="CHEBI:17996"/>
    </reaction>
</comment>
<evidence type="ECO:0000256" key="2">
    <source>
        <dbReference type="ARBA" id="ARBA00010993"/>
    </source>
</evidence>
<keyword evidence="3 11" id="KW-0813">Transport</keyword>
<evidence type="ECO:0000256" key="9">
    <source>
        <dbReference type="ARBA" id="ARBA00023136"/>
    </source>
</evidence>
<dbReference type="GO" id="GO:0015701">
    <property type="term" value="P:bicarbonate transport"/>
    <property type="evidence" value="ECO:0007669"/>
    <property type="project" value="TreeGrafter"/>
</dbReference>
<evidence type="ECO:0000256" key="8">
    <source>
        <dbReference type="ARBA" id="ARBA00023065"/>
    </source>
</evidence>
<keyword evidence="16" id="KW-1185">Reference proteome</keyword>
<feature type="transmembrane region" description="Helical" evidence="11">
    <location>
        <begin position="1382"/>
        <end position="1398"/>
    </location>
</feature>
<dbReference type="Gene3D" id="3.40.930.10">
    <property type="entry name" value="Mannitol-specific EII, Chain A"/>
    <property type="match status" value="1"/>
</dbReference>
<dbReference type="InterPro" id="IPR001717">
    <property type="entry name" value="Anion_exchange"/>
</dbReference>
<evidence type="ECO:0000259" key="13">
    <source>
        <dbReference type="Pfam" id="PF00955"/>
    </source>
</evidence>
<feature type="transmembrane region" description="Helical" evidence="11">
    <location>
        <begin position="936"/>
        <end position="957"/>
    </location>
</feature>
<feature type="domain" description="Bicarbonate transporter-like transmembrane" evidence="13">
    <location>
        <begin position="907"/>
        <end position="1438"/>
    </location>
</feature>
<keyword evidence="6 11" id="KW-0812">Transmembrane</keyword>
<dbReference type="GO" id="GO:0005886">
    <property type="term" value="C:plasma membrane"/>
    <property type="evidence" value="ECO:0007669"/>
    <property type="project" value="UniProtKB-SubCell"/>
</dbReference>
<proteinExistence type="inferred from homology"/>
<feature type="domain" description="Band 3 cytoplasmic" evidence="14">
    <location>
        <begin position="542"/>
        <end position="864"/>
    </location>
</feature>
<dbReference type="GO" id="GO:0008509">
    <property type="term" value="F:monoatomic anion transmembrane transporter activity"/>
    <property type="evidence" value="ECO:0007669"/>
    <property type="project" value="InterPro"/>
</dbReference>
<evidence type="ECO:0000256" key="1">
    <source>
        <dbReference type="ARBA" id="ARBA00004651"/>
    </source>
</evidence>
<dbReference type="GO" id="GO:0005452">
    <property type="term" value="F:solute:inorganic anion antiporter activity"/>
    <property type="evidence" value="ECO:0007669"/>
    <property type="project" value="InterPro"/>
</dbReference>
<dbReference type="OrthoDB" id="1735926at2759"/>
<evidence type="ECO:0000256" key="6">
    <source>
        <dbReference type="ARBA" id="ARBA00022692"/>
    </source>
</evidence>
<keyword evidence="7 11" id="KW-1133">Transmembrane helix</keyword>
<dbReference type="Pfam" id="PF00955">
    <property type="entry name" value="HCO3_cotransp"/>
    <property type="match status" value="1"/>
</dbReference>
<keyword evidence="4" id="KW-1003">Cell membrane</keyword>
<feature type="transmembrane region" description="Helical" evidence="11">
    <location>
        <begin position="1310"/>
        <end position="1329"/>
    </location>
</feature>
<feature type="compositionally biased region" description="Basic residues" evidence="12">
    <location>
        <begin position="288"/>
        <end position="301"/>
    </location>
</feature>
<dbReference type="GeneID" id="136817195"/>
<feature type="transmembrane region" description="Helical" evidence="11">
    <location>
        <begin position="1160"/>
        <end position="1176"/>
    </location>
</feature>
<feature type="transmembrane region" description="Helical" evidence="11">
    <location>
        <begin position="978"/>
        <end position="1001"/>
    </location>
</feature>
<feature type="transmembrane region" description="Helical" evidence="11">
    <location>
        <begin position="1021"/>
        <end position="1041"/>
    </location>
</feature>
<feature type="transmembrane region" description="Helical" evidence="11">
    <location>
        <begin position="1122"/>
        <end position="1140"/>
    </location>
</feature>
<dbReference type="PANTHER" id="PTHR11453">
    <property type="entry name" value="ANION EXCHANGE PROTEIN"/>
    <property type="match status" value="1"/>
</dbReference>
<evidence type="ECO:0000256" key="5">
    <source>
        <dbReference type="ARBA" id="ARBA00022681"/>
    </source>
</evidence>
<name>A0A7M5TW44_9CNID</name>
<dbReference type="InterPro" id="IPR013769">
    <property type="entry name" value="Band3_cytoplasmic_dom"/>
</dbReference>
<dbReference type="Pfam" id="PF07565">
    <property type="entry name" value="Band_3_cyto"/>
    <property type="match status" value="1"/>
</dbReference>
<evidence type="ECO:0000256" key="11">
    <source>
        <dbReference type="RuleBase" id="RU362035"/>
    </source>
</evidence>
<dbReference type="PANTHER" id="PTHR11453:SF47">
    <property type="entry name" value="ANION EXCHANGE PROTEIN"/>
    <property type="match status" value="1"/>
</dbReference>
<evidence type="ECO:0000259" key="14">
    <source>
        <dbReference type="Pfam" id="PF07565"/>
    </source>
</evidence>
<dbReference type="FunFam" id="1.10.287.570:FF:000001">
    <property type="entry name" value="Anion exchange protein"/>
    <property type="match status" value="1"/>
</dbReference>
<organism evidence="15 16">
    <name type="scientific">Clytia hemisphaerica</name>
    <dbReference type="NCBI Taxonomy" id="252671"/>
    <lineage>
        <taxon>Eukaryota</taxon>
        <taxon>Metazoa</taxon>
        <taxon>Cnidaria</taxon>
        <taxon>Hydrozoa</taxon>
        <taxon>Hydroidolina</taxon>
        <taxon>Leptothecata</taxon>
        <taxon>Obeliida</taxon>
        <taxon>Clytiidae</taxon>
        <taxon>Clytia</taxon>
    </lineage>
</organism>
<comment type="similarity">
    <text evidence="2 11">Belongs to the anion exchanger (TC 2.A.31) family.</text>
</comment>
<evidence type="ECO:0000256" key="12">
    <source>
        <dbReference type="SAM" id="MobiDB-lite"/>
    </source>
</evidence>
<sequence>MQIPKLLFHHHDDDEKVVEVHPDKNHVYEGDFDDYQISNDQQPSPGEDDFTSVLGNPWSEPGPVRRSSEDIPNLKSVNEEIDRNICSISDIYGNGEAGENRDSFGPIGSIGRLPDYDDQPADDYNLCSISALQDNDQADDVFSSDYIARLSPRRKDNQMPDDILPSIADLQVFDYEVNKDDKGVVAESPRKSSEMNTFPLELQGPEEEDGEGLWFGSHPNEQDTTVDDRTKQCDKILTFDTEFALPIICQPFIEKDRQNRSFGERDFQRHRKEASLAAPAGIFAPGSKKSHKPHKHKHSSRKEKQDAKASKENQSQLKLKDDKKNKRPRSATFNNATAILAMMPLQEISEKQVDTGAMDKEATNKLKRSKSLSLDETDELKRKEAGGDKSRKHRHHRNHHQRHHHARHLKNKGLNAQDTLESRIRSGMHALEEERKALREIVDEIDTFGEKDRDDITSHRFGHLQHHSRAFDSANLRPHRHHRSGMLTHLSDMDTVSVCSFRPQKPHMQITMDDDVPRGHQETGPKAQQQLSPINASTKDSGFVELEELTTTENNGLQWKERARWIKFEEDVEKNERWGKPHVASLSFQSLLELRKGLETGTVLLNLDNYDLPTIFESIVENLVITDQIHSTMREKVKGILLSKHCHHHQNKPGLLRRKPSTVSLTSQGTRDSGFASDANGGGSNGAIGDEIEMEKVDDPLMSNCNGHTTVDIADDWSNHDGDEFNKKKSTVKFAPITEEPFGPSDPKTESDVKERIPEGAEATSVLVAAIEDLDRTAVAFVRLAKGCLLGNLTEVSIPVRFLFVIMGPPSNHDYFEIGRSVATLMSDKIFHDLAYSAKNRDDILAAINSFLDDSIVLAPGDWDRHLLLPLLQAEISEKRRERIKLLKQQAQWEDPDEDNPLERTGKFFGGLKREIPKKMKFFKSDILDGFNVRCLVSIIFVFFATFAPTITFGALLEKKTKGNLGVIETLLATSFSGIFFGLFSGQPLMIVGTTGPILVFEEATFNLSYLFGIDFLKWRLWIGVWVMIICWAVVMFEGCFLVEHFTRFTEEVFSVLISLLFVYEAIYFLIKTFKENPLMDYDKLKGGVTLTSNFTLNSNITNITSPVDPTSSPCSYRDPNVALISTLLLLGTFYIAYYLRMLRVSHFLSSKARRVLSDFGVPFAMVFMVVLNIIAHDVSHVPKLKFKKGIQPTRDDRQNFYVSPFGLNGYWIIAAFLPALCVSILLFMETELTGVVLNKRKNKLKKGGGYNMDLAVMGLICGLCSITGLPWMCAATVRAVQHQNALAVMSRSHAPGERPYLLRIHEQRLTNICIHILIGICVVAYPLIEEIPLAVCYGVFFYLGFTSLSGIQFIEQLKLIFVPSKYHPNRKYIRNVTYRSLLWYTMIQVFCLLLLIICKLSPAAPAFPFIIIGMVFLRRFIERYFTEDELEDLDNEDDGDFDEYDEYGGILPC</sequence>
<dbReference type="Gene3D" id="1.10.287.570">
    <property type="entry name" value="Helical hairpin bin"/>
    <property type="match status" value="1"/>
</dbReference>
<dbReference type="NCBIfam" id="TIGR00834">
    <property type="entry name" value="ae"/>
    <property type="match status" value="1"/>
</dbReference>
<dbReference type="RefSeq" id="XP_066929635.1">
    <property type="nucleotide sequence ID" value="XM_067073534.1"/>
</dbReference>
<evidence type="ECO:0000256" key="7">
    <source>
        <dbReference type="ARBA" id="ARBA00022989"/>
    </source>
</evidence>
<feature type="compositionally biased region" description="Basic and acidic residues" evidence="12">
    <location>
        <begin position="302"/>
        <end position="311"/>
    </location>
</feature>
<feature type="region of interest" description="Disordered" evidence="12">
    <location>
        <begin position="264"/>
        <end position="337"/>
    </location>
</feature>
<dbReference type="InterPro" id="IPR003020">
    <property type="entry name" value="HCO3_transpt_euk"/>
</dbReference>
<dbReference type="PRINTS" id="PR01231">
    <property type="entry name" value="HCO3TRNSPORT"/>
</dbReference>
<comment type="subcellular location">
    <subcellularLocation>
        <location evidence="1">Cell membrane</location>
        <topology evidence="1">Multi-pass membrane protein</topology>
    </subcellularLocation>
    <subcellularLocation>
        <location evidence="11">Membrane</location>
        <topology evidence="11">Multi-pass membrane protein</topology>
    </subcellularLocation>
</comment>
<keyword evidence="9 11" id="KW-0472">Membrane</keyword>
<accession>A0A7M5TW44</accession>
<dbReference type="InterPro" id="IPR016152">
    <property type="entry name" value="PTrfase/Anion_transptr"/>
</dbReference>
<evidence type="ECO:0000256" key="3">
    <source>
        <dbReference type="ARBA" id="ARBA00022448"/>
    </source>
</evidence>
<feature type="region of interest" description="Disordered" evidence="12">
    <location>
        <begin position="25"/>
        <end position="72"/>
    </location>
</feature>
<feature type="region of interest" description="Disordered" evidence="12">
    <location>
        <begin position="664"/>
        <end position="684"/>
    </location>
</feature>
<feature type="compositionally biased region" description="Basic residues" evidence="12">
    <location>
        <begin position="390"/>
        <end position="411"/>
    </location>
</feature>
<reference evidence="15" key="1">
    <citation type="submission" date="2021-01" db="UniProtKB">
        <authorList>
            <consortium name="EnsemblMetazoa"/>
        </authorList>
    </citation>
    <scope>IDENTIFICATION</scope>
</reference>
<protein>
    <recommendedName>
        <fullName evidence="11">Anion exchange protein</fullName>
    </recommendedName>
</protein>
<keyword evidence="8 11" id="KW-0406">Ion transport</keyword>
<dbReference type="Proteomes" id="UP000594262">
    <property type="component" value="Unplaced"/>
</dbReference>
<evidence type="ECO:0000313" key="15">
    <source>
        <dbReference type="EnsemblMetazoa" id="CLYHEMP002697.1"/>
    </source>
</evidence>
<evidence type="ECO:0000256" key="10">
    <source>
        <dbReference type="ARBA" id="ARBA00049347"/>
    </source>
</evidence>
<dbReference type="InterPro" id="IPR011531">
    <property type="entry name" value="HCO3_transpt-like_TM_dom"/>
</dbReference>
<feature type="transmembrane region" description="Helical" evidence="11">
    <location>
        <begin position="1341"/>
        <end position="1362"/>
    </location>
</feature>